<evidence type="ECO:0000256" key="4">
    <source>
        <dbReference type="ARBA" id="ARBA00022801"/>
    </source>
</evidence>
<dbReference type="Pfam" id="PF00270">
    <property type="entry name" value="DEAD"/>
    <property type="match status" value="1"/>
</dbReference>
<feature type="region of interest" description="Disordered" evidence="10">
    <location>
        <begin position="285"/>
        <end position="318"/>
    </location>
</feature>
<evidence type="ECO:0000256" key="5">
    <source>
        <dbReference type="ARBA" id="ARBA00022806"/>
    </source>
</evidence>
<sequence length="969" mass="107776">MVKSKSPAKAHSAPSAKRSKKSHNKPSSSSQPSTAKQERKAVDPTTLAWSAVHLPSEAQSGGAGLTESDYFHTLDWNDDDFMGLQEIDHVDVLQEERPDGSRTISFLASEKMLKDKRKQKQGAASSTPPSAAVEKQTQKRKAKKNNKRSIEEVLSDVEPETTQSIGTEVSHFITQAEDESDDEYETAADVTMPAADDAVEEQDDSNDDDSHLDLDDDDLAEALRNAHQLDLQDDQGDVDEFDDQLLPAWSHLPLHPALKRALAHKGFTKPTEIQDRSLPFALGLQSQQEAESSIDDSHEDAKQATATSSSQKKRDVVGVSQTGSGKTLAYGLAILNHLFENAENAIASSSSRRNALEQVPPPLGALILCPTRELALQVSSHLTEIVRASCIISADDDDDQAEISHKKLLGRPQIAVVCGGMSEQKQRRLLQGRSRASDRQSGVDIIIATPGRLWEMTRLDDHLAARIKQTRFLVLDEADRMVQVGHFAEMEHILNLVNRTEARHPVPGKDGQQHQPHHHQSDSESEREVQTHRVKPSCNMQTFIFSATLSKTLQINLKKRRKLKQLTKKRHCKRNANSTTLDELVSRIDFRDPTPAVIDLTRAQGMPQGLMQTKLECVRKDKDLYLYYFLLRYPGRSLVFVNSIDAIRRLTPLLGELGIRSYPIHSQLQQKQRLNNLDRFSSFSLHSTPHSAKGKGKDGGRVKNCILLATDLAARGLDIPSVDHVVHYQLPRSADTYIHRCGRTARAGSSGVSLALIEPKEKQLWGKLCRSFSSKPDMPNFPITFSTLALLRERVELALKIDKQTHMVNKQTHDSNWLAKLAEDADLDLEEEYVHPDAPISSRKRASGAGEGNLNQLKSKLAELLSRPVTTIGLSHRYLTANGVEGSGWVQDLVNAETSHSEIVGLRPSDAIDDVLRGRQTTPKRTKQKVPPQKEMPKKNKVDQTPIAKNKVEAKTANKKTANLHKRQK</sequence>
<comment type="subcellular location">
    <subcellularLocation>
        <location evidence="1">Nucleus</location>
        <location evidence="1">Nucleolus</location>
    </subcellularLocation>
</comment>
<dbReference type="SMART" id="SM00490">
    <property type="entry name" value="HELICc"/>
    <property type="match status" value="1"/>
</dbReference>
<evidence type="ECO:0000256" key="7">
    <source>
        <dbReference type="ARBA" id="ARBA00022884"/>
    </source>
</evidence>
<evidence type="ECO:0000256" key="2">
    <source>
        <dbReference type="ARBA" id="ARBA00022552"/>
    </source>
</evidence>
<dbReference type="GO" id="GO:0005524">
    <property type="term" value="F:ATP binding"/>
    <property type="evidence" value="ECO:0007669"/>
    <property type="project" value="UniProtKB-UniRule"/>
</dbReference>
<evidence type="ECO:0000256" key="3">
    <source>
        <dbReference type="ARBA" id="ARBA00022741"/>
    </source>
</evidence>
<dbReference type="PANTHER" id="PTHR24031">
    <property type="entry name" value="RNA HELICASE"/>
    <property type="match status" value="1"/>
</dbReference>
<feature type="compositionally biased region" description="Basic and acidic residues" evidence="10">
    <location>
        <begin position="519"/>
        <end position="531"/>
    </location>
</feature>
<comment type="domain">
    <text evidence="9">The Q motif is unique to and characteristic of the DEAD box family of RNA helicases and controls ATP binding and hydrolysis.</text>
</comment>
<dbReference type="InterPro" id="IPR014014">
    <property type="entry name" value="RNA_helicase_DEAD_Q_motif"/>
</dbReference>
<dbReference type="AlphaFoldDB" id="I2G473"/>
<dbReference type="SMART" id="SM00487">
    <property type="entry name" value="DEXDc"/>
    <property type="match status" value="1"/>
</dbReference>
<dbReference type="PROSITE" id="PS51192">
    <property type="entry name" value="HELICASE_ATP_BIND_1"/>
    <property type="match status" value="1"/>
</dbReference>
<accession>I2G473</accession>
<feature type="compositionally biased region" description="Basic and acidic residues" evidence="10">
    <location>
        <begin position="91"/>
        <end position="100"/>
    </location>
</feature>
<reference evidence="14 15" key="1">
    <citation type="journal article" date="2012" name="Plant Cell">
        <title>Genome comparison of barley and maize smut fungi reveals targeted loss of RNA silencing components and species-specific presence of transposable elements.</title>
        <authorList>
            <person name="Laurie J.D."/>
            <person name="Ali S."/>
            <person name="Linning R."/>
            <person name="Mannhaupt G."/>
            <person name="Wong P."/>
            <person name="Gueldener U."/>
            <person name="Muensterkoetter M."/>
            <person name="Moore R."/>
            <person name="Kahmann R."/>
            <person name="Bakkeren G."/>
            <person name="Schirawski J."/>
        </authorList>
    </citation>
    <scope>NUCLEOTIDE SEQUENCE [LARGE SCALE GENOMIC DNA]</scope>
    <source>
        <strain evidence="15">Uh4875-4</strain>
    </source>
</reference>
<feature type="compositionally biased region" description="Acidic residues" evidence="10">
    <location>
        <begin position="197"/>
        <end position="207"/>
    </location>
</feature>
<proteinExistence type="inferred from homology"/>
<dbReference type="PROSITE" id="PS51195">
    <property type="entry name" value="Q_MOTIF"/>
    <property type="match status" value="1"/>
</dbReference>
<feature type="compositionally biased region" description="Low complexity" evidence="10">
    <location>
        <begin position="25"/>
        <end position="35"/>
    </location>
</feature>
<evidence type="ECO:0000256" key="9">
    <source>
        <dbReference type="RuleBase" id="RU365068"/>
    </source>
</evidence>
<dbReference type="EC" id="3.6.4.13" evidence="9"/>
<comment type="catalytic activity">
    <reaction evidence="9">
        <text>ATP + H2O = ADP + phosphate + H(+)</text>
        <dbReference type="Rhea" id="RHEA:13065"/>
        <dbReference type="ChEBI" id="CHEBI:15377"/>
        <dbReference type="ChEBI" id="CHEBI:15378"/>
        <dbReference type="ChEBI" id="CHEBI:30616"/>
        <dbReference type="ChEBI" id="CHEBI:43474"/>
        <dbReference type="ChEBI" id="CHEBI:456216"/>
        <dbReference type="EC" id="3.6.4.13"/>
    </reaction>
</comment>
<dbReference type="InterPro" id="IPR011545">
    <property type="entry name" value="DEAD/DEAH_box_helicase_dom"/>
</dbReference>
<feature type="compositionally biased region" description="Basic residues" evidence="10">
    <location>
        <begin position="138"/>
        <end position="147"/>
    </location>
</feature>
<comment type="function">
    <text evidence="9">RNA helicase.</text>
</comment>
<dbReference type="CDD" id="cd18787">
    <property type="entry name" value="SF2_C_DEAD"/>
    <property type="match status" value="1"/>
</dbReference>
<dbReference type="eggNOG" id="KOG0347">
    <property type="taxonomic scope" value="Eukaryota"/>
</dbReference>
<feature type="region of interest" description="Disordered" evidence="10">
    <location>
        <begin position="503"/>
        <end position="533"/>
    </location>
</feature>
<protein>
    <recommendedName>
        <fullName evidence="9">ATP-dependent RNA helicase</fullName>
        <ecNumber evidence="9">3.6.4.13</ecNumber>
    </recommendedName>
</protein>
<dbReference type="OMA" id="ANDESYQ"/>
<dbReference type="InterPro" id="IPR001650">
    <property type="entry name" value="Helicase_C-like"/>
</dbReference>
<evidence type="ECO:0000259" key="13">
    <source>
        <dbReference type="PROSITE" id="PS51195"/>
    </source>
</evidence>
<dbReference type="Gene3D" id="3.40.50.300">
    <property type="entry name" value="P-loop containing nucleotide triphosphate hydrolases"/>
    <property type="match status" value="2"/>
</dbReference>
<evidence type="ECO:0000256" key="1">
    <source>
        <dbReference type="ARBA" id="ARBA00004604"/>
    </source>
</evidence>
<dbReference type="GO" id="GO:0003724">
    <property type="term" value="F:RNA helicase activity"/>
    <property type="evidence" value="ECO:0007669"/>
    <property type="project" value="UniProtKB-EC"/>
</dbReference>
<evidence type="ECO:0000256" key="6">
    <source>
        <dbReference type="ARBA" id="ARBA00022840"/>
    </source>
</evidence>
<name>I2G473_USTHO</name>
<feature type="compositionally biased region" description="Low complexity" evidence="10">
    <location>
        <begin position="1"/>
        <end position="16"/>
    </location>
</feature>
<keyword evidence="7 9" id="KW-0694">RNA-binding</keyword>
<dbReference type="Proteomes" id="UP000006174">
    <property type="component" value="Unassembled WGS sequence"/>
</dbReference>
<feature type="region of interest" description="Disordered" evidence="10">
    <location>
        <begin position="918"/>
        <end position="969"/>
    </location>
</feature>
<evidence type="ECO:0000259" key="11">
    <source>
        <dbReference type="PROSITE" id="PS51192"/>
    </source>
</evidence>
<dbReference type="Pfam" id="PF00271">
    <property type="entry name" value="Helicase_C"/>
    <property type="match status" value="1"/>
</dbReference>
<feature type="region of interest" description="Disordered" evidence="10">
    <location>
        <begin position="91"/>
        <end position="217"/>
    </location>
</feature>
<comment type="caution">
    <text evidence="14">The sequence shown here is derived from an EMBL/GenBank/DDBJ whole genome shotgun (WGS) entry which is preliminary data.</text>
</comment>
<dbReference type="GO" id="GO:0006364">
    <property type="term" value="P:rRNA processing"/>
    <property type="evidence" value="ECO:0007669"/>
    <property type="project" value="UniProtKB-KW"/>
</dbReference>
<evidence type="ECO:0000256" key="10">
    <source>
        <dbReference type="SAM" id="MobiDB-lite"/>
    </source>
</evidence>
<feature type="domain" description="DEAD-box RNA helicase Q" evidence="13">
    <location>
        <begin position="247"/>
        <end position="275"/>
    </location>
</feature>
<keyword evidence="4 9" id="KW-0378">Hydrolase</keyword>
<feature type="domain" description="Helicase C-terminal" evidence="12">
    <location>
        <begin position="623"/>
        <end position="789"/>
    </location>
</feature>
<keyword evidence="5 9" id="KW-0347">Helicase</keyword>
<organism evidence="14 15">
    <name type="scientific">Ustilago hordei</name>
    <name type="common">Barley covered smut fungus</name>
    <dbReference type="NCBI Taxonomy" id="120017"/>
    <lineage>
        <taxon>Eukaryota</taxon>
        <taxon>Fungi</taxon>
        <taxon>Dikarya</taxon>
        <taxon>Basidiomycota</taxon>
        <taxon>Ustilaginomycotina</taxon>
        <taxon>Ustilaginomycetes</taxon>
        <taxon>Ustilaginales</taxon>
        <taxon>Ustilaginaceae</taxon>
        <taxon>Ustilago</taxon>
    </lineage>
</organism>
<dbReference type="InterPro" id="IPR000629">
    <property type="entry name" value="RNA-helicase_DEAD-box_CS"/>
</dbReference>
<dbReference type="PROSITE" id="PS00039">
    <property type="entry name" value="DEAD_ATP_HELICASE"/>
    <property type="match status" value="1"/>
</dbReference>
<evidence type="ECO:0000313" key="14">
    <source>
        <dbReference type="EMBL" id="CCF53966.1"/>
    </source>
</evidence>
<gene>
    <name evidence="14" type="ORF">UHOR_00378</name>
</gene>
<dbReference type="EMBL" id="CAGI01000187">
    <property type="protein sequence ID" value="CCF53966.1"/>
    <property type="molecule type" value="Genomic_DNA"/>
</dbReference>
<feature type="domain" description="Helicase ATP-binding" evidence="11">
    <location>
        <begin position="307"/>
        <end position="567"/>
    </location>
</feature>
<keyword evidence="3 9" id="KW-0547">Nucleotide-binding</keyword>
<dbReference type="STRING" id="1128400.I2G473"/>
<evidence type="ECO:0000259" key="12">
    <source>
        <dbReference type="PROSITE" id="PS51194"/>
    </source>
</evidence>
<evidence type="ECO:0000313" key="15">
    <source>
        <dbReference type="Proteomes" id="UP000006174"/>
    </source>
</evidence>
<feature type="short sequence motif" description="Q motif" evidence="8">
    <location>
        <begin position="247"/>
        <end position="275"/>
    </location>
</feature>
<feature type="region of interest" description="Disordered" evidence="10">
    <location>
        <begin position="1"/>
        <end position="68"/>
    </location>
</feature>
<dbReference type="GO" id="GO:0016787">
    <property type="term" value="F:hydrolase activity"/>
    <property type="evidence" value="ECO:0007669"/>
    <property type="project" value="UniProtKB-KW"/>
</dbReference>
<keyword evidence="6 9" id="KW-0067">ATP-binding</keyword>
<keyword evidence="2" id="KW-0698">rRNA processing</keyword>
<keyword evidence="15" id="KW-1185">Reference proteome</keyword>
<dbReference type="GO" id="GO:0003723">
    <property type="term" value="F:RNA binding"/>
    <property type="evidence" value="ECO:0007669"/>
    <property type="project" value="UniProtKB-UniRule"/>
</dbReference>
<dbReference type="PROSITE" id="PS51194">
    <property type="entry name" value="HELICASE_CTER"/>
    <property type="match status" value="1"/>
</dbReference>
<feature type="compositionally biased region" description="Acidic residues" evidence="10">
    <location>
        <begin position="176"/>
        <end position="186"/>
    </location>
</feature>
<dbReference type="GO" id="GO:0005730">
    <property type="term" value="C:nucleolus"/>
    <property type="evidence" value="ECO:0007669"/>
    <property type="project" value="UniProtKB-SubCell"/>
</dbReference>
<dbReference type="InterPro" id="IPR027417">
    <property type="entry name" value="P-loop_NTPase"/>
</dbReference>
<comment type="similarity">
    <text evidence="9">Belongs to the DEAD box helicase family.</text>
</comment>
<dbReference type="HOGENOM" id="CLU_003041_13_0_1"/>
<dbReference type="SUPFAM" id="SSF52540">
    <property type="entry name" value="P-loop containing nucleoside triphosphate hydrolases"/>
    <property type="match status" value="1"/>
</dbReference>
<dbReference type="InterPro" id="IPR014001">
    <property type="entry name" value="Helicase_ATP-bd"/>
</dbReference>
<evidence type="ECO:0000256" key="8">
    <source>
        <dbReference type="PROSITE-ProRule" id="PRU00552"/>
    </source>
</evidence>